<dbReference type="Proteomes" id="UP000050331">
    <property type="component" value="Chromosome"/>
</dbReference>
<feature type="region of interest" description="Disordered" evidence="1">
    <location>
        <begin position="124"/>
        <end position="150"/>
    </location>
</feature>
<dbReference type="RefSeq" id="WP_068444247.1">
    <property type="nucleotide sequence ID" value="NZ_CP013862.1"/>
</dbReference>
<accession>A0A0U4FIR6</accession>
<reference evidence="2 3" key="1">
    <citation type="submission" date="2016-01" db="EMBL/GenBank/DDBJ databases">
        <title>Complete genome sequence of strain Lentibacillus amyloliquefaciens LAM0015T isolated from saline sediment.</title>
        <authorList>
            <person name="Wang J.-L."/>
            <person name="He M.-X."/>
        </authorList>
    </citation>
    <scope>NUCLEOTIDE SEQUENCE [LARGE SCALE GENOMIC DNA]</scope>
    <source>
        <strain evidence="2 3">LAM0015</strain>
    </source>
</reference>
<dbReference type="EMBL" id="CP013862">
    <property type="protein sequence ID" value="ALX48526.1"/>
    <property type="molecule type" value="Genomic_DNA"/>
</dbReference>
<feature type="compositionally biased region" description="Basic and acidic residues" evidence="1">
    <location>
        <begin position="132"/>
        <end position="150"/>
    </location>
</feature>
<sequence>MKKGLLIILTGAMLVFTAGIVITEGSSDIEASDKDSEDSQFNHDKIDKIMDNAISHHENIFRDMPTEIKIFLKKNPKMLKEFVQGPDPAYMNSMNDAMGLVENFDKKDAKYLYENEVNSLYKKVQNDNSEEPPAKDIVPRKELISKLENN</sequence>
<proteinExistence type="predicted"/>
<protein>
    <submittedName>
        <fullName evidence="2">Uncharacterized protein</fullName>
    </submittedName>
</protein>
<name>A0A0U4FIR6_9BACI</name>
<gene>
    <name evidence="2" type="ORF">AOX59_07840</name>
</gene>
<keyword evidence="3" id="KW-1185">Reference proteome</keyword>
<organism evidence="2 3">
    <name type="scientific">Lentibacillus amyloliquefaciens</name>
    <dbReference type="NCBI Taxonomy" id="1472767"/>
    <lineage>
        <taxon>Bacteria</taxon>
        <taxon>Bacillati</taxon>
        <taxon>Bacillota</taxon>
        <taxon>Bacilli</taxon>
        <taxon>Bacillales</taxon>
        <taxon>Bacillaceae</taxon>
        <taxon>Lentibacillus</taxon>
    </lineage>
</organism>
<evidence type="ECO:0000313" key="3">
    <source>
        <dbReference type="Proteomes" id="UP000050331"/>
    </source>
</evidence>
<evidence type="ECO:0000256" key="1">
    <source>
        <dbReference type="SAM" id="MobiDB-lite"/>
    </source>
</evidence>
<dbReference type="AlphaFoldDB" id="A0A0U4FIR6"/>
<dbReference type="KEGG" id="lao:AOX59_07840"/>
<evidence type="ECO:0000313" key="2">
    <source>
        <dbReference type="EMBL" id="ALX48526.1"/>
    </source>
</evidence>